<dbReference type="EMBL" id="JABWDC010000044">
    <property type="protein sequence ID" value="NUN87132.1"/>
    <property type="molecule type" value="Genomic_DNA"/>
</dbReference>
<evidence type="ECO:0000313" key="18">
    <source>
        <dbReference type="Proteomes" id="UP000284579"/>
    </source>
</evidence>
<evidence type="ECO:0000313" key="14">
    <source>
        <dbReference type="Proteomes" id="UP000095362"/>
    </source>
</evidence>
<evidence type="ECO:0000256" key="1">
    <source>
        <dbReference type="ARBA" id="ARBA00009998"/>
    </source>
</evidence>
<dbReference type="EMBL" id="CYXR01000004">
    <property type="protein sequence ID" value="CUM80816.1"/>
    <property type="molecule type" value="Genomic_DNA"/>
</dbReference>
<dbReference type="PaxDb" id="410072-ERS852525_00502"/>
<evidence type="ECO:0000313" key="9">
    <source>
        <dbReference type="EMBL" id="GLG86465.1"/>
    </source>
</evidence>
<dbReference type="GO" id="GO:0005829">
    <property type="term" value="C:cytosol"/>
    <property type="evidence" value="ECO:0007669"/>
    <property type="project" value="TreeGrafter"/>
</dbReference>
<comment type="subunit">
    <text evidence="6">Heterooligomer composed of large and small subunits.</text>
</comment>
<accession>A0A173RSU1</accession>
<reference evidence="9" key="5">
    <citation type="submission" date="2022-09" db="EMBL/GenBank/DDBJ databases">
        <title>Draft genome sequence of Coprococcus comes strain 31264.</title>
        <authorList>
            <person name="Atsushi H."/>
            <person name="Moriya O."/>
            <person name="Mitsuo S."/>
        </authorList>
    </citation>
    <scope>NUCLEOTIDE SEQUENCE</scope>
    <source>
        <strain evidence="9">JCM 31264</strain>
    </source>
</reference>
<dbReference type="PANTHER" id="PTHR34137:SF1">
    <property type="entry name" value="EXODEOXYRIBONUCLEASE 7 SMALL SUBUNIT"/>
    <property type="match status" value="1"/>
</dbReference>
<dbReference type="GO" id="GO:0009318">
    <property type="term" value="C:exodeoxyribonuclease VII complex"/>
    <property type="evidence" value="ECO:0007669"/>
    <property type="project" value="UniProtKB-UniRule"/>
</dbReference>
<reference evidence="9" key="6">
    <citation type="submission" date="2022-11" db="EMBL/GenBank/DDBJ databases">
        <title>Draft genome sequence of Coprococcus comes strain 31264.</title>
        <authorList>
            <person name="Hisatomi A."/>
            <person name="Ohkuma M."/>
            <person name="Sakamoto M."/>
        </authorList>
    </citation>
    <scope>NUCLEOTIDE SEQUENCE</scope>
    <source>
        <strain evidence="9">JCM 31264</strain>
    </source>
</reference>
<evidence type="ECO:0000313" key="7">
    <source>
        <dbReference type="EMBL" id="CUM80816.1"/>
    </source>
</evidence>
<dbReference type="Gene3D" id="1.10.287.1040">
    <property type="entry name" value="Exonuclease VII, small subunit"/>
    <property type="match status" value="1"/>
</dbReference>
<dbReference type="EMBL" id="CYZK01000004">
    <property type="protein sequence ID" value="CUN82180.1"/>
    <property type="molecule type" value="Genomic_DNA"/>
</dbReference>
<dbReference type="InterPro" id="IPR003761">
    <property type="entry name" value="Exonuc_VII_S"/>
</dbReference>
<dbReference type="AlphaFoldDB" id="A0A173RSU1"/>
<keyword evidence="4 6" id="KW-0378">Hydrolase</keyword>
<evidence type="ECO:0000313" key="19">
    <source>
        <dbReference type="Proteomes" id="UP000554488"/>
    </source>
</evidence>
<dbReference type="OrthoDB" id="1771251at2"/>
<comment type="similarity">
    <text evidence="1 6">Belongs to the XseB family.</text>
</comment>
<dbReference type="GO" id="GO:0008855">
    <property type="term" value="F:exodeoxyribonuclease VII activity"/>
    <property type="evidence" value="ECO:0007669"/>
    <property type="project" value="UniProtKB-UniRule"/>
</dbReference>
<dbReference type="SUPFAM" id="SSF116842">
    <property type="entry name" value="XseB-like"/>
    <property type="match status" value="1"/>
</dbReference>
<evidence type="ECO:0000256" key="6">
    <source>
        <dbReference type="HAMAP-Rule" id="MF_00337"/>
    </source>
</evidence>
<dbReference type="EC" id="3.1.11.6" evidence="6"/>
<dbReference type="Pfam" id="PF02609">
    <property type="entry name" value="Exonuc_VII_S"/>
    <property type="match status" value="1"/>
</dbReference>
<evidence type="ECO:0000313" key="11">
    <source>
        <dbReference type="EMBL" id="RGJ24969.1"/>
    </source>
</evidence>
<dbReference type="PANTHER" id="PTHR34137">
    <property type="entry name" value="EXODEOXYRIBONUCLEASE 7 SMALL SUBUNIT"/>
    <property type="match status" value="1"/>
</dbReference>
<evidence type="ECO:0000313" key="15">
    <source>
        <dbReference type="Proteomes" id="UP000095727"/>
    </source>
</evidence>
<dbReference type="EMBL" id="QRHO01000033">
    <property type="protein sequence ID" value="RHF80570.1"/>
    <property type="molecule type" value="Genomic_DNA"/>
</dbReference>
<dbReference type="EMBL" id="QSOV01000003">
    <property type="protein sequence ID" value="RGJ24969.1"/>
    <property type="molecule type" value="Genomic_DNA"/>
</dbReference>
<dbReference type="Proteomes" id="UP000554488">
    <property type="component" value="Unassembled WGS sequence"/>
</dbReference>
<dbReference type="STRING" id="410072.ERS852525_00502"/>
<dbReference type="GeneID" id="92824452"/>
<reference evidence="14 15" key="1">
    <citation type="submission" date="2015-09" db="EMBL/GenBank/DDBJ databases">
        <authorList>
            <consortium name="Pathogen Informatics"/>
        </authorList>
    </citation>
    <scope>NUCLEOTIDE SEQUENCE [LARGE SCALE GENOMIC DNA]</scope>
    <source>
        <strain evidence="8 14">2789STDY5834866</strain>
        <strain evidence="7 15">2789STDY5834962</strain>
    </source>
</reference>
<dbReference type="EMBL" id="QRXJ01000003">
    <property type="protein sequence ID" value="RGT91948.1"/>
    <property type="molecule type" value="Genomic_DNA"/>
</dbReference>
<keyword evidence="3 6" id="KW-0540">Nuclease</keyword>
<evidence type="ECO:0000313" key="13">
    <source>
        <dbReference type="EMBL" id="RHF80570.1"/>
    </source>
</evidence>
<evidence type="ECO:0000313" key="17">
    <source>
        <dbReference type="Proteomes" id="UP000283360"/>
    </source>
</evidence>
<dbReference type="InterPro" id="IPR037004">
    <property type="entry name" value="Exonuc_VII_ssu_sf"/>
</dbReference>
<keyword evidence="5 6" id="KW-0269">Exonuclease</keyword>
<dbReference type="EMBL" id="BSCI01000005">
    <property type="protein sequence ID" value="GLG86465.1"/>
    <property type="molecule type" value="Genomic_DNA"/>
</dbReference>
<evidence type="ECO:0000256" key="4">
    <source>
        <dbReference type="ARBA" id="ARBA00022801"/>
    </source>
</evidence>
<evidence type="ECO:0000256" key="5">
    <source>
        <dbReference type="ARBA" id="ARBA00022839"/>
    </source>
</evidence>
<evidence type="ECO:0000313" key="12">
    <source>
        <dbReference type="EMBL" id="RGT91948.1"/>
    </source>
</evidence>
<evidence type="ECO:0000313" key="10">
    <source>
        <dbReference type="EMBL" id="NUN87132.1"/>
    </source>
</evidence>
<comment type="subcellular location">
    <subcellularLocation>
        <location evidence="6">Cytoplasm</location>
    </subcellularLocation>
</comment>
<dbReference type="Proteomes" id="UP001145109">
    <property type="component" value="Unassembled WGS sequence"/>
</dbReference>
<keyword evidence="2 6" id="KW-0963">Cytoplasm</keyword>
<dbReference type="Proteomes" id="UP000095362">
    <property type="component" value="Unassembled WGS sequence"/>
</dbReference>
<dbReference type="Proteomes" id="UP000095727">
    <property type="component" value="Unassembled WGS sequence"/>
</dbReference>
<dbReference type="Proteomes" id="UP000260655">
    <property type="component" value="Unassembled WGS sequence"/>
</dbReference>
<dbReference type="GO" id="GO:0006308">
    <property type="term" value="P:DNA catabolic process"/>
    <property type="evidence" value="ECO:0007669"/>
    <property type="project" value="UniProtKB-UniRule"/>
</dbReference>
<reference evidence="10 19" key="3">
    <citation type="submission" date="2020-04" db="EMBL/GenBank/DDBJ databases">
        <authorList>
            <person name="Pieper L."/>
        </authorList>
    </citation>
    <scope>NUCLEOTIDE SEQUENCE [LARGE SCALE GENOMIC DNA]</scope>
    <source>
        <strain evidence="10 19">F22</strain>
    </source>
</reference>
<sequence length="78" mass="8953">MADKKNEIAEEMPEESLEELFAKLDQVAKELESGDTSLEESFGLYQKGMEMLKLCNEKIDTVEKKVQVLEENGEIHDF</sequence>
<dbReference type="RefSeq" id="WP_008369268.1">
    <property type="nucleotide sequence ID" value="NZ_BSCI01000005.1"/>
</dbReference>
<reference evidence="16 17" key="2">
    <citation type="submission" date="2018-08" db="EMBL/GenBank/DDBJ databases">
        <title>A genome reference for cultivated species of the human gut microbiota.</title>
        <authorList>
            <person name="Zou Y."/>
            <person name="Xue W."/>
            <person name="Luo G."/>
        </authorList>
    </citation>
    <scope>NUCLEOTIDE SEQUENCE [LARGE SCALE GENOMIC DNA]</scope>
    <source>
        <strain evidence="12 17">AF18-12LB</strain>
        <strain evidence="13 18">AM23-3</strain>
        <strain evidence="11 16">TM07-19</strain>
    </source>
</reference>
<gene>
    <name evidence="6 7" type="primary">xseB</name>
    <name evidence="9" type="ORF">comes_10100</name>
    <name evidence="13" type="ORF">DW656_15255</name>
    <name evidence="12" type="ORF">DWX03_02815</name>
    <name evidence="11" type="ORF">DXD67_04280</name>
    <name evidence="8" type="ORF">ERS852481_00871</name>
    <name evidence="7" type="ORF">ERS852574_00833</name>
    <name evidence="10" type="ORF">HUU93_11110</name>
</gene>
<name>A0A173RSU1_9FIRM</name>
<comment type="function">
    <text evidence="6">Bidirectionally degrades single-stranded DNA into large acid-insoluble oligonucleotides, which are then degraded further into small acid-soluble oligonucleotides.</text>
</comment>
<evidence type="ECO:0000313" key="8">
    <source>
        <dbReference type="EMBL" id="CUN82180.1"/>
    </source>
</evidence>
<dbReference type="NCBIfam" id="TIGR01280">
    <property type="entry name" value="xseB"/>
    <property type="match status" value="1"/>
</dbReference>
<evidence type="ECO:0000313" key="16">
    <source>
        <dbReference type="Proteomes" id="UP000260655"/>
    </source>
</evidence>
<dbReference type="HAMAP" id="MF_00337">
    <property type="entry name" value="Exonuc_7_S"/>
    <property type="match status" value="1"/>
</dbReference>
<proteinExistence type="inferred from homology"/>
<protein>
    <recommendedName>
        <fullName evidence="6">Exodeoxyribonuclease 7 small subunit</fullName>
        <ecNumber evidence="6">3.1.11.6</ecNumber>
    </recommendedName>
    <alternativeName>
        <fullName evidence="6">Exodeoxyribonuclease VII small subunit</fullName>
        <shortName evidence="6">Exonuclease VII small subunit</shortName>
    </alternativeName>
</protein>
<keyword evidence="17" id="KW-1185">Reference proteome</keyword>
<reference evidence="10 19" key="4">
    <citation type="submission" date="2020-07" db="EMBL/GenBank/DDBJ databases">
        <title>Bacterial metabolism rescues the inhibition of intestinal drug absorption by food and drug additives.</title>
        <authorList>
            <person name="Zou L."/>
            <person name="Spanogiannopoulos P."/>
            <person name="Chien H.-C."/>
            <person name="Pieper L.M."/>
            <person name="Cai W."/>
            <person name="Khuri N."/>
            <person name="Pottel J."/>
            <person name="Vora B."/>
            <person name="Ni Z."/>
            <person name="Tsakalozou E."/>
            <person name="Zhang W."/>
            <person name="Shoichet B.K."/>
            <person name="Giacomini K.M."/>
            <person name="Turnbaugh P.J."/>
        </authorList>
    </citation>
    <scope>NUCLEOTIDE SEQUENCE [LARGE SCALE GENOMIC DNA]</scope>
    <source>
        <strain evidence="10 19">F22</strain>
    </source>
</reference>
<dbReference type="Proteomes" id="UP000284579">
    <property type="component" value="Unassembled WGS sequence"/>
</dbReference>
<comment type="catalytic activity">
    <reaction evidence="6">
        <text>Exonucleolytic cleavage in either 5'- to 3'- or 3'- to 5'-direction to yield nucleoside 5'-phosphates.</text>
        <dbReference type="EC" id="3.1.11.6"/>
    </reaction>
</comment>
<evidence type="ECO:0000256" key="2">
    <source>
        <dbReference type="ARBA" id="ARBA00022490"/>
    </source>
</evidence>
<evidence type="ECO:0000256" key="3">
    <source>
        <dbReference type="ARBA" id="ARBA00022722"/>
    </source>
</evidence>
<dbReference type="Proteomes" id="UP000283360">
    <property type="component" value="Unassembled WGS sequence"/>
</dbReference>
<organism evidence="7 15">
    <name type="scientific">Coprococcus comes</name>
    <dbReference type="NCBI Taxonomy" id="410072"/>
    <lineage>
        <taxon>Bacteria</taxon>
        <taxon>Bacillati</taxon>
        <taxon>Bacillota</taxon>
        <taxon>Clostridia</taxon>
        <taxon>Lachnospirales</taxon>
        <taxon>Lachnospiraceae</taxon>
        <taxon>Coprococcus</taxon>
    </lineage>
</organism>